<name>A0A099D3Q6_9ACTN</name>
<dbReference type="Proteomes" id="UP000029737">
    <property type="component" value="Unassembled WGS sequence"/>
</dbReference>
<organism evidence="2 5">
    <name type="scientific">Actinopolyspora erythraea</name>
    <dbReference type="NCBI Taxonomy" id="414996"/>
    <lineage>
        <taxon>Bacteria</taxon>
        <taxon>Bacillati</taxon>
        <taxon>Actinomycetota</taxon>
        <taxon>Actinomycetes</taxon>
        <taxon>Actinopolysporales</taxon>
        <taxon>Actinopolysporaceae</taxon>
        <taxon>Actinopolyspora</taxon>
    </lineage>
</organism>
<accession>A0A099D3Q6</accession>
<evidence type="ECO:0000313" key="2">
    <source>
        <dbReference type="EMBL" id="ASU77562.1"/>
    </source>
</evidence>
<proteinExistence type="predicted"/>
<gene>
    <name evidence="2" type="ORF">CDG81_03710</name>
    <name evidence="3" type="ORF">IL38_17245</name>
</gene>
<dbReference type="AlphaFoldDB" id="A0A099D3Q6"/>
<dbReference type="EMBL" id="JPMV01000032">
    <property type="protein sequence ID" value="KGI80442.1"/>
    <property type="molecule type" value="Genomic_DNA"/>
</dbReference>
<protein>
    <submittedName>
        <fullName evidence="2">Uncharacterized protein</fullName>
    </submittedName>
</protein>
<dbReference type="EMBL" id="CP022752">
    <property type="protein sequence ID" value="ASU77562.1"/>
    <property type="molecule type" value="Genomic_DNA"/>
</dbReference>
<dbReference type="HOGENOM" id="CLU_2893685_0_0_11"/>
<evidence type="ECO:0000313" key="5">
    <source>
        <dbReference type="Proteomes" id="UP000215043"/>
    </source>
</evidence>
<keyword evidence="4" id="KW-1185">Reference proteome</keyword>
<feature type="region of interest" description="Disordered" evidence="1">
    <location>
        <begin position="15"/>
        <end position="45"/>
    </location>
</feature>
<reference evidence="3 4" key="1">
    <citation type="journal article" date="2014" name="PLoS ONE">
        <title>Identification and Characterization of a New Erythromycin Biosynthetic Gene Cluster in Actinopolyspora erythraea YIM90600, a Novel Erythronolide-Producing Halophilic Actinomycete Isolated from Salt Field.</title>
        <authorList>
            <person name="Chen D."/>
            <person name="Feng J."/>
            <person name="Huang L."/>
            <person name="Zhang Q."/>
            <person name="Wu J."/>
            <person name="Zhu X."/>
            <person name="Duan Y."/>
            <person name="Xu Z."/>
        </authorList>
    </citation>
    <scope>NUCLEOTIDE SEQUENCE [LARGE SCALE GENOMIC DNA]</scope>
    <source>
        <strain evidence="3 4">YIM90600</strain>
    </source>
</reference>
<evidence type="ECO:0000256" key="1">
    <source>
        <dbReference type="SAM" id="MobiDB-lite"/>
    </source>
</evidence>
<evidence type="ECO:0000313" key="4">
    <source>
        <dbReference type="Proteomes" id="UP000029737"/>
    </source>
</evidence>
<reference evidence="2 5" key="2">
    <citation type="submission" date="2017-08" db="EMBL/GenBank/DDBJ databases">
        <title>The complete genome sequence of moderately halophilic actinomycete Actinopolyspora erythraea YIM 90600, the producer of novel erythromycin, novel actinopolysporins A-C and tubercidin.</title>
        <authorList>
            <person name="Yin M."/>
            <person name="Tang S."/>
        </authorList>
    </citation>
    <scope>NUCLEOTIDE SEQUENCE [LARGE SCALE GENOMIC DNA]</scope>
    <source>
        <strain evidence="2 5">YIM 90600</strain>
    </source>
</reference>
<evidence type="ECO:0000313" key="3">
    <source>
        <dbReference type="EMBL" id="KGI80442.1"/>
    </source>
</evidence>
<dbReference type="KEGG" id="aey:CDG81_03710"/>
<dbReference type="RefSeq" id="WP_043575655.1">
    <property type="nucleotide sequence ID" value="NZ_CP022752.1"/>
</dbReference>
<sequence>MPEPRDYMLAMRGDLNPDLPTRNHSRPVVDVAGPQSSGWSSQWAPPAPDLLQEILDGLNELT</sequence>
<dbReference type="Proteomes" id="UP000215043">
    <property type="component" value="Chromosome"/>
</dbReference>
<feature type="compositionally biased region" description="Polar residues" evidence="1">
    <location>
        <begin position="34"/>
        <end position="43"/>
    </location>
</feature>